<dbReference type="STRING" id="1777141.AWB80_06499"/>
<name>A0A158D8N0_9BURK</name>
<proteinExistence type="predicted"/>
<dbReference type="AlphaFoldDB" id="A0A158D8N0"/>
<evidence type="ECO:0000256" key="1">
    <source>
        <dbReference type="SAM" id="Phobius"/>
    </source>
</evidence>
<keyword evidence="3" id="KW-1185">Reference proteome</keyword>
<dbReference type="EMBL" id="FCOE02000033">
    <property type="protein sequence ID" value="SAK90841.1"/>
    <property type="molecule type" value="Genomic_DNA"/>
</dbReference>
<evidence type="ECO:0000313" key="3">
    <source>
        <dbReference type="Proteomes" id="UP000054911"/>
    </source>
</evidence>
<dbReference type="Proteomes" id="UP000054911">
    <property type="component" value="Unassembled WGS sequence"/>
</dbReference>
<keyword evidence="1" id="KW-0472">Membrane</keyword>
<dbReference type="RefSeq" id="WP_061178796.1">
    <property type="nucleotide sequence ID" value="NZ_FCOE02000033.1"/>
</dbReference>
<gene>
    <name evidence="2" type="ORF">AWB80_06499</name>
</gene>
<sequence length="155" mass="16422">MTGACVERPHRDTGSTPGVAMRPSRFLRVASIAFMAVAGAAVFQCVFAHAEHVGHAAVACAATVAALGLASYRWTRAQPRAISLRSDGLTIVSRSGETRHTRITGCAQWAGRLLALTLVDARGRRETLVVAADSVDADTFRQLSVQARRAAASHL</sequence>
<feature type="transmembrane region" description="Helical" evidence="1">
    <location>
        <begin position="56"/>
        <end position="75"/>
    </location>
</feature>
<protein>
    <submittedName>
        <fullName evidence="2">Lipoprotein</fullName>
    </submittedName>
</protein>
<organism evidence="2 3">
    <name type="scientific">Caballeronia pedi</name>
    <dbReference type="NCBI Taxonomy" id="1777141"/>
    <lineage>
        <taxon>Bacteria</taxon>
        <taxon>Pseudomonadati</taxon>
        <taxon>Pseudomonadota</taxon>
        <taxon>Betaproteobacteria</taxon>
        <taxon>Burkholderiales</taxon>
        <taxon>Burkholderiaceae</taxon>
        <taxon>Caballeronia</taxon>
    </lineage>
</organism>
<evidence type="ECO:0000313" key="2">
    <source>
        <dbReference type="EMBL" id="SAK90841.1"/>
    </source>
</evidence>
<feature type="transmembrane region" description="Helical" evidence="1">
    <location>
        <begin position="29"/>
        <end position="50"/>
    </location>
</feature>
<comment type="caution">
    <text evidence="2">The sequence shown here is derived from an EMBL/GenBank/DDBJ whole genome shotgun (WGS) entry which is preliminary data.</text>
</comment>
<keyword evidence="2" id="KW-0449">Lipoprotein</keyword>
<dbReference type="InterPro" id="IPR009883">
    <property type="entry name" value="YgfX"/>
</dbReference>
<dbReference type="Pfam" id="PF07254">
    <property type="entry name" value="Cpta_toxin"/>
    <property type="match status" value="1"/>
</dbReference>
<keyword evidence="1" id="KW-0812">Transmembrane</keyword>
<keyword evidence="1" id="KW-1133">Transmembrane helix</keyword>
<accession>A0A158D8N0</accession>
<dbReference type="OrthoDB" id="9034589at2"/>
<reference evidence="2" key="1">
    <citation type="submission" date="2016-01" db="EMBL/GenBank/DDBJ databases">
        <authorList>
            <person name="Peeters C."/>
        </authorList>
    </citation>
    <scope>NUCLEOTIDE SEQUENCE [LARGE SCALE GENOMIC DNA]</scope>
    <source>
        <strain evidence="2">LMG 29323</strain>
    </source>
</reference>